<feature type="region of interest" description="Disordered" evidence="5">
    <location>
        <begin position="140"/>
        <end position="173"/>
    </location>
</feature>
<feature type="region of interest" description="Disordered" evidence="5">
    <location>
        <begin position="452"/>
        <end position="490"/>
    </location>
</feature>
<dbReference type="InterPro" id="IPR001841">
    <property type="entry name" value="Znf_RING"/>
</dbReference>
<dbReference type="SUPFAM" id="SSF54928">
    <property type="entry name" value="RNA-binding domain, RBD"/>
    <property type="match status" value="1"/>
</dbReference>
<accession>A0A8H6ZW33</accession>
<dbReference type="VEuPathDB" id="FungiDB:PC9H_005976"/>
<feature type="region of interest" description="Disordered" evidence="5">
    <location>
        <begin position="90"/>
        <end position="115"/>
    </location>
</feature>
<evidence type="ECO:0000313" key="7">
    <source>
        <dbReference type="EMBL" id="KAF7430273.1"/>
    </source>
</evidence>
<evidence type="ECO:0000256" key="5">
    <source>
        <dbReference type="SAM" id="MobiDB-lite"/>
    </source>
</evidence>
<evidence type="ECO:0000259" key="6">
    <source>
        <dbReference type="PROSITE" id="PS50089"/>
    </source>
</evidence>
<comment type="caution">
    <text evidence="7">The sequence shown here is derived from an EMBL/GenBank/DDBJ whole genome shotgun (WGS) entry which is preliminary data.</text>
</comment>
<sequence length="1003" mass="109459">MSSPVTPQRIPRSSVSTPYTPLSLHSFTSNSSTLTTPSSIQSARARSKRLNFTSPNASIVSENGVSHNKKTHKSCLSDIADSWRSRATEHGIKVSASQSTVGEDSHYGDDEASDRAFSDVNDTSFVTTEEALLPPAFLSTHRRPRSQSQVVPPTTRSFAGGPLQPTSPNVLRTPARSTRLSNLISSSASKATFTHSGAFIGREAENTGNHKSNTRTTSSQNIENAIMCTPPPNKARAQNLRMKGSFTDPAALRRRPGTDSTPIRRKQDLSTQSLFDIDENDFEDDDASYEPSFNQYEYERSFDYDHGFTDPIADAELNHLAIYETNKQHSEIEPFTYSPLADRLNVATNFAQMLGMNVTPGYGLSTFASIPSFTQYPSPLPMQNMPLPMAQQHSVPSPLYQLPTFNPHFLQPGQAIEHSVVPNDFGRSLINSEDHFHTQQRRRNIPVLPSIESLSSHPTESSSEPSAGSPTKCSVCHRSGGASNTDRSRLSGSIPSLSAAPLSLAILSPCTHPLCSACLTSALNIVGEKDMECAVCKKAVSSFKLINIAAELNTCPPIASPSPSPLCSVDVNRLPPPSSTPKKVRKTEYTRGHSFLDPLFSSPGSVEGAVNGLGFTFGNTDHALDSAPFEDFRASTPKEDHSRIRAKTGARSDGKNEHEPVVLRIDNVPWDITPPAICMWLEQPVLRVHVLLDRKGKTLSHAFVEVENEDVARAVLRGEGKSRSGITRSGASTMRSSVLGKGRRARGVTVTRSSQEELMRSLFPSWRGSFDGCRPSLYGLDDDRVIHTLESGLMTETEITALLSLVQTPDSHFLKVPSLPFHSLISILSKFPTDVDSRVFWSGVLRDLLYDLTIAALRVLLSRSNGQRKETEACSTLYKQVYEAALGCHAFTAQQSANFEQVCPGAQDQHGFCDTDSIPIPTMPGLPQCIPTVKDQSRPTSPPDELQQLTTVNQASQAVDASPVAEAFPEDKPTTQNLQDLAREFGVNPQLIEALAQRLNNQL</sequence>
<organism evidence="7 8">
    <name type="scientific">Pleurotus ostreatus</name>
    <name type="common">Oyster mushroom</name>
    <name type="synonym">White-rot fungus</name>
    <dbReference type="NCBI Taxonomy" id="5322"/>
    <lineage>
        <taxon>Eukaryota</taxon>
        <taxon>Fungi</taxon>
        <taxon>Dikarya</taxon>
        <taxon>Basidiomycota</taxon>
        <taxon>Agaricomycotina</taxon>
        <taxon>Agaricomycetes</taxon>
        <taxon>Agaricomycetidae</taxon>
        <taxon>Agaricales</taxon>
        <taxon>Pleurotineae</taxon>
        <taxon>Pleurotaceae</taxon>
        <taxon>Pleurotus</taxon>
    </lineage>
</organism>
<name>A0A8H6ZW33_PLEOS</name>
<dbReference type="InterPro" id="IPR012677">
    <property type="entry name" value="Nucleotide-bd_a/b_plait_sf"/>
</dbReference>
<keyword evidence="8" id="KW-1185">Reference proteome</keyword>
<dbReference type="EMBL" id="JACETU010000004">
    <property type="protein sequence ID" value="KAF7430273.1"/>
    <property type="molecule type" value="Genomic_DNA"/>
</dbReference>
<dbReference type="GO" id="GO:0003676">
    <property type="term" value="F:nucleic acid binding"/>
    <property type="evidence" value="ECO:0007669"/>
    <property type="project" value="InterPro"/>
</dbReference>
<feature type="region of interest" description="Disordered" evidence="5">
    <location>
        <begin position="201"/>
        <end position="223"/>
    </location>
</feature>
<feature type="compositionally biased region" description="Polar residues" evidence="5">
    <location>
        <begin position="146"/>
        <end position="157"/>
    </location>
</feature>
<evidence type="ECO:0000256" key="4">
    <source>
        <dbReference type="PROSITE-ProRule" id="PRU00175"/>
    </source>
</evidence>
<keyword evidence="3" id="KW-0862">Zinc</keyword>
<evidence type="ECO:0000313" key="8">
    <source>
        <dbReference type="Proteomes" id="UP000623687"/>
    </source>
</evidence>
<gene>
    <name evidence="7" type="ORF">PC9H_005976</name>
</gene>
<feature type="region of interest" description="Disordered" evidence="5">
    <location>
        <begin position="1"/>
        <end position="21"/>
    </location>
</feature>
<keyword evidence="1" id="KW-0479">Metal-binding</keyword>
<dbReference type="SMART" id="SM00184">
    <property type="entry name" value="RING"/>
    <property type="match status" value="1"/>
</dbReference>
<feature type="region of interest" description="Disordered" evidence="5">
    <location>
        <begin position="243"/>
        <end position="272"/>
    </location>
</feature>
<dbReference type="Proteomes" id="UP000623687">
    <property type="component" value="Unassembled WGS sequence"/>
</dbReference>
<dbReference type="PROSITE" id="PS50089">
    <property type="entry name" value="ZF_RING_2"/>
    <property type="match status" value="1"/>
</dbReference>
<evidence type="ECO:0000256" key="1">
    <source>
        <dbReference type="ARBA" id="ARBA00022723"/>
    </source>
</evidence>
<dbReference type="GO" id="GO:0008270">
    <property type="term" value="F:zinc ion binding"/>
    <property type="evidence" value="ECO:0007669"/>
    <property type="project" value="UniProtKB-KW"/>
</dbReference>
<dbReference type="PROSITE" id="PS00518">
    <property type="entry name" value="ZF_RING_1"/>
    <property type="match status" value="1"/>
</dbReference>
<feature type="region of interest" description="Disordered" evidence="5">
    <location>
        <begin position="632"/>
        <end position="655"/>
    </location>
</feature>
<evidence type="ECO:0000256" key="3">
    <source>
        <dbReference type="ARBA" id="ARBA00022833"/>
    </source>
</evidence>
<dbReference type="InterPro" id="IPR035979">
    <property type="entry name" value="RBD_domain_sf"/>
</dbReference>
<dbReference type="InterPro" id="IPR017907">
    <property type="entry name" value="Znf_RING_CS"/>
</dbReference>
<feature type="compositionally biased region" description="Polar residues" evidence="5">
    <location>
        <begin position="1"/>
        <end position="20"/>
    </location>
</feature>
<evidence type="ECO:0000256" key="2">
    <source>
        <dbReference type="ARBA" id="ARBA00022771"/>
    </source>
</evidence>
<dbReference type="Gene3D" id="3.30.70.330">
    <property type="match status" value="1"/>
</dbReference>
<feature type="compositionally biased region" description="Low complexity" evidence="5">
    <location>
        <begin position="452"/>
        <end position="466"/>
    </location>
</feature>
<feature type="compositionally biased region" description="Basic and acidic residues" evidence="5">
    <location>
        <begin position="632"/>
        <end position="643"/>
    </location>
</feature>
<feature type="compositionally biased region" description="Polar residues" evidence="5">
    <location>
        <begin position="164"/>
        <end position="173"/>
    </location>
</feature>
<dbReference type="OrthoDB" id="336240at2759"/>
<feature type="compositionally biased region" description="Polar residues" evidence="5">
    <location>
        <begin position="206"/>
        <end position="223"/>
    </location>
</feature>
<proteinExistence type="predicted"/>
<feature type="compositionally biased region" description="Basic and acidic residues" evidence="5">
    <location>
        <begin position="103"/>
        <end position="115"/>
    </location>
</feature>
<dbReference type="AlphaFoldDB" id="A0A8H6ZW33"/>
<dbReference type="GeneID" id="59375794"/>
<reference evidence="7" key="1">
    <citation type="submission" date="2019-07" db="EMBL/GenBank/DDBJ databases">
        <authorList>
            <person name="Palmer J.M."/>
        </authorList>
    </citation>
    <scope>NUCLEOTIDE SEQUENCE</scope>
    <source>
        <strain evidence="7">PC9</strain>
    </source>
</reference>
<feature type="domain" description="RING-type" evidence="6">
    <location>
        <begin position="473"/>
        <end position="537"/>
    </location>
</feature>
<keyword evidence="2 4" id="KW-0863">Zinc-finger</keyword>
<dbReference type="RefSeq" id="XP_036631551.1">
    <property type="nucleotide sequence ID" value="XM_036775532.1"/>
</dbReference>
<protein>
    <recommendedName>
        <fullName evidence="6">RING-type domain-containing protein</fullName>
    </recommendedName>
</protein>